<organism evidence="6 7">
    <name type="scientific">Nostoc cf. commune SO-36</name>
    <dbReference type="NCBI Taxonomy" id="449208"/>
    <lineage>
        <taxon>Bacteria</taxon>
        <taxon>Bacillati</taxon>
        <taxon>Cyanobacteriota</taxon>
        <taxon>Cyanophyceae</taxon>
        <taxon>Nostocales</taxon>
        <taxon>Nostocaceae</taxon>
        <taxon>Nostoc</taxon>
    </lineage>
</organism>
<reference evidence="6" key="1">
    <citation type="submission" date="2022-04" db="EMBL/GenBank/DDBJ databases">
        <title>Complete genome sequence of a cyanobacterium, Nostoc sp. SO-36, isolated in Antarctica.</title>
        <authorList>
            <person name="Kanesaki Y."/>
            <person name="Effendi D."/>
            <person name="Sakamoto T."/>
            <person name="Ohtani S."/>
            <person name="Awai K."/>
        </authorList>
    </citation>
    <scope>NUCLEOTIDE SEQUENCE</scope>
    <source>
        <strain evidence="6">SO-36</strain>
        <plasmid evidence="6">pANSO36A</plasmid>
    </source>
</reference>
<protein>
    <recommendedName>
        <fullName evidence="5">TNase-like domain-containing protein</fullName>
    </recommendedName>
</protein>
<dbReference type="Gene3D" id="2.40.50.90">
    <property type="match status" value="1"/>
</dbReference>
<keyword evidence="4" id="KW-0732">Signal</keyword>
<keyword evidence="6" id="KW-0614">Plasmid</keyword>
<gene>
    <name evidence="6" type="ORF">ANSO36C_64930</name>
</gene>
<dbReference type="EMBL" id="AP025733">
    <property type="protein sequence ID" value="BDI20691.1"/>
    <property type="molecule type" value="Genomic_DNA"/>
</dbReference>
<dbReference type="SUPFAM" id="SSF50199">
    <property type="entry name" value="Staphylococcal nuclease"/>
    <property type="match status" value="1"/>
</dbReference>
<dbReference type="PANTHER" id="PTHR12302:SF3">
    <property type="entry name" value="SERINE_THREONINE-PROTEIN KINASE 31"/>
    <property type="match status" value="1"/>
</dbReference>
<dbReference type="PROSITE" id="PS50830">
    <property type="entry name" value="TNASE_3"/>
    <property type="match status" value="1"/>
</dbReference>
<dbReference type="PROSITE" id="PS01123">
    <property type="entry name" value="TNASE_1"/>
    <property type="match status" value="1"/>
</dbReference>
<accession>A0ABN6QBX9</accession>
<proteinExistence type="predicted"/>
<evidence type="ECO:0000313" key="7">
    <source>
        <dbReference type="Proteomes" id="UP001055453"/>
    </source>
</evidence>
<evidence type="ECO:0000313" key="6">
    <source>
        <dbReference type="EMBL" id="BDI20691.1"/>
    </source>
</evidence>
<dbReference type="SMART" id="SM00318">
    <property type="entry name" value="SNc"/>
    <property type="match status" value="1"/>
</dbReference>
<feature type="domain" description="TNase-like" evidence="5">
    <location>
        <begin position="25"/>
        <end position="152"/>
    </location>
</feature>
<dbReference type="InterPro" id="IPR002071">
    <property type="entry name" value="Thermonucl_AS"/>
</dbReference>
<dbReference type="InterPro" id="IPR016071">
    <property type="entry name" value="Staphylococal_nuclease_OB-fold"/>
</dbReference>
<sequence>MIFKFRLIGVAALLLAQMSLPVFANNLTATVVSVGDGDTIRVRTGNKTVTVRLVCIDAPEMKQNPWGQQSSARLKQLLPVGQAITLRPVETDKYKRLVAEIYVGNRSINVNMVQEGQAVVYRQYLKGCPQSKDSLLQAENYAKQQRLAFWSQANPVMPWDFRHRTAQRATSQAIQPQQQNNCDPAYPDFCIPKNSPDLNCRDVTQRRFRVLPPDPHGFDRDGDGIGCER</sequence>
<evidence type="ECO:0000256" key="3">
    <source>
        <dbReference type="ARBA" id="ARBA00022801"/>
    </source>
</evidence>
<keyword evidence="1" id="KW-0540">Nuclease</keyword>
<keyword evidence="2" id="KW-0255">Endonuclease</keyword>
<keyword evidence="3" id="KW-0378">Hydrolase</keyword>
<dbReference type="RefSeq" id="WP_251960599.1">
    <property type="nucleotide sequence ID" value="NZ_AP025733.1"/>
</dbReference>
<feature type="chain" id="PRO_5045864231" description="TNase-like domain-containing protein" evidence="4">
    <location>
        <begin position="25"/>
        <end position="229"/>
    </location>
</feature>
<geneLocation type="plasmid" evidence="6 7">
    <name>pANSO36A</name>
</geneLocation>
<evidence type="ECO:0000256" key="4">
    <source>
        <dbReference type="SAM" id="SignalP"/>
    </source>
</evidence>
<evidence type="ECO:0000256" key="1">
    <source>
        <dbReference type="ARBA" id="ARBA00022722"/>
    </source>
</evidence>
<keyword evidence="7" id="KW-1185">Reference proteome</keyword>
<evidence type="ECO:0000259" key="5">
    <source>
        <dbReference type="PROSITE" id="PS50830"/>
    </source>
</evidence>
<dbReference type="Proteomes" id="UP001055453">
    <property type="component" value="Plasmid pANSO36A"/>
</dbReference>
<dbReference type="PANTHER" id="PTHR12302">
    <property type="entry name" value="EBNA2 BINDING PROTEIN P100"/>
    <property type="match status" value="1"/>
</dbReference>
<dbReference type="Pfam" id="PF00565">
    <property type="entry name" value="SNase"/>
    <property type="match status" value="1"/>
</dbReference>
<dbReference type="InterPro" id="IPR035437">
    <property type="entry name" value="SNase_OB-fold_sf"/>
</dbReference>
<feature type="signal peptide" evidence="4">
    <location>
        <begin position="1"/>
        <end position="24"/>
    </location>
</feature>
<evidence type="ECO:0000256" key="2">
    <source>
        <dbReference type="ARBA" id="ARBA00022759"/>
    </source>
</evidence>
<name>A0ABN6QBX9_NOSCO</name>